<evidence type="ECO:0000313" key="2">
    <source>
        <dbReference type="Proteomes" id="UP001140949"/>
    </source>
</evidence>
<organism evidence="1 2">
    <name type="scientific">Iris pallida</name>
    <name type="common">Sweet iris</name>
    <dbReference type="NCBI Taxonomy" id="29817"/>
    <lineage>
        <taxon>Eukaryota</taxon>
        <taxon>Viridiplantae</taxon>
        <taxon>Streptophyta</taxon>
        <taxon>Embryophyta</taxon>
        <taxon>Tracheophyta</taxon>
        <taxon>Spermatophyta</taxon>
        <taxon>Magnoliopsida</taxon>
        <taxon>Liliopsida</taxon>
        <taxon>Asparagales</taxon>
        <taxon>Iridaceae</taxon>
        <taxon>Iridoideae</taxon>
        <taxon>Irideae</taxon>
        <taxon>Iris</taxon>
    </lineage>
</organism>
<dbReference type="Pfam" id="PF09786">
    <property type="entry name" value="CytochromB561_N"/>
    <property type="match status" value="1"/>
</dbReference>
<protein>
    <submittedName>
        <fullName evidence="1">Uncharacterized protein</fullName>
    </submittedName>
</protein>
<keyword evidence="2" id="KW-1185">Reference proteome</keyword>
<evidence type="ECO:0000313" key="1">
    <source>
        <dbReference type="EMBL" id="KAJ6823832.1"/>
    </source>
</evidence>
<dbReference type="EMBL" id="JANAVB010022597">
    <property type="protein sequence ID" value="KAJ6823832.1"/>
    <property type="molecule type" value="Genomic_DNA"/>
</dbReference>
<reference evidence="1" key="2">
    <citation type="submission" date="2023-04" db="EMBL/GenBank/DDBJ databases">
        <authorList>
            <person name="Bruccoleri R.E."/>
            <person name="Oakeley E.J."/>
            <person name="Faust A.-M."/>
            <person name="Dessus-Babus S."/>
            <person name="Altorfer M."/>
            <person name="Burckhardt D."/>
            <person name="Oertli M."/>
            <person name="Naumann U."/>
            <person name="Petersen F."/>
            <person name="Wong J."/>
        </authorList>
    </citation>
    <scope>NUCLEOTIDE SEQUENCE</scope>
    <source>
        <strain evidence="1">GSM-AAB239-AS_SAM_17_03QT</strain>
        <tissue evidence="1">Leaf</tissue>
    </source>
</reference>
<dbReference type="InterPro" id="IPR019176">
    <property type="entry name" value="Cytochrome_B561-rel"/>
</dbReference>
<accession>A0AAX6G5H9</accession>
<name>A0AAX6G5H9_IRIPA</name>
<sequence>MLTTCLFLGLLAKSLQAFVSFFLLATLSALGYCFEFAGSVVTSATASGAARSMPLRPMRMSPGSHQKYTTLPKKGEGEFPSPMSMELAVETFESLGLYTLTLKGFGVGLEHLQPYCDYMTKIKEDIVKLIVLF</sequence>
<proteinExistence type="predicted"/>
<reference evidence="1" key="1">
    <citation type="journal article" date="2023" name="GigaByte">
        <title>Genome assembly of the bearded iris, Iris pallida Lam.</title>
        <authorList>
            <person name="Bruccoleri R.E."/>
            <person name="Oakeley E.J."/>
            <person name="Faust A.M.E."/>
            <person name="Altorfer M."/>
            <person name="Dessus-Babus S."/>
            <person name="Burckhardt D."/>
            <person name="Oertli M."/>
            <person name="Naumann U."/>
            <person name="Petersen F."/>
            <person name="Wong J."/>
        </authorList>
    </citation>
    <scope>NUCLEOTIDE SEQUENCE</scope>
    <source>
        <strain evidence="1">GSM-AAB239-AS_SAM_17_03QT</strain>
    </source>
</reference>
<dbReference type="Proteomes" id="UP001140949">
    <property type="component" value="Unassembled WGS sequence"/>
</dbReference>
<dbReference type="AlphaFoldDB" id="A0AAX6G5H9"/>
<gene>
    <name evidence="1" type="ORF">M6B38_129200</name>
</gene>
<comment type="caution">
    <text evidence="1">The sequence shown here is derived from an EMBL/GenBank/DDBJ whole genome shotgun (WGS) entry which is preliminary data.</text>
</comment>